<gene>
    <name evidence="1" type="ORF">SAMN05661086_01623</name>
</gene>
<dbReference type="STRING" id="37658.SAMN05661086_01623"/>
<dbReference type="InterPro" id="IPR043743">
    <property type="entry name" value="DUF5688"/>
</dbReference>
<accession>A0A1I6JEN0</accession>
<dbReference type="EMBL" id="FOYZ01000005">
    <property type="protein sequence ID" value="SFR77483.1"/>
    <property type="molecule type" value="Genomic_DNA"/>
</dbReference>
<reference evidence="1 2" key="1">
    <citation type="submission" date="2016-10" db="EMBL/GenBank/DDBJ databases">
        <authorList>
            <person name="de Groot N.N."/>
        </authorList>
    </citation>
    <scope>NUCLEOTIDE SEQUENCE [LARGE SCALE GENOMIC DNA]</scope>
    <source>
        <strain evidence="1 2">743A</strain>
    </source>
</reference>
<dbReference type="Pfam" id="PF18941">
    <property type="entry name" value="DUF5688"/>
    <property type="match status" value="1"/>
</dbReference>
<organism evidence="1 2">
    <name type="scientific">Anaeromicropila populeti</name>
    <dbReference type="NCBI Taxonomy" id="37658"/>
    <lineage>
        <taxon>Bacteria</taxon>
        <taxon>Bacillati</taxon>
        <taxon>Bacillota</taxon>
        <taxon>Clostridia</taxon>
        <taxon>Lachnospirales</taxon>
        <taxon>Lachnospiraceae</taxon>
        <taxon>Anaeromicropila</taxon>
    </lineage>
</organism>
<dbReference type="RefSeq" id="WP_092560182.1">
    <property type="nucleotide sequence ID" value="NZ_FOYZ01000005.1"/>
</dbReference>
<proteinExistence type="predicted"/>
<dbReference type="Proteomes" id="UP000199659">
    <property type="component" value="Unassembled WGS sequence"/>
</dbReference>
<evidence type="ECO:0000313" key="1">
    <source>
        <dbReference type="EMBL" id="SFR77483.1"/>
    </source>
</evidence>
<sequence>MNYETFKAIVADRIKDFLPEQYGDYEIRIQSVRKVNQKLDSLSLVPPEGKRAAVPSLYLNELYEEYLTGGDLNKVLLHTAETIEKGFQQAKTMGLGEMDLRKPEEHLVMMLVNTEQNKQLLKEVPNQPYQDLSIIYRWVVNSTLEGMSSFIVTNQLMEQLELSQKQIQQMAVENTKRMFPPTVRTMEEVIVGMIAEEGMPEELEQVMSNEDSSMYVISNAQGINGAVSMLYEETLHKVAEKIGGDIYILPSSTHEVLAVPAGGDPNELAEMVRGINQTQVAIEEQLSNQVYYYDKDLRTLSLATDTPYKELSRQENEAINAMKMEEASRANWERLLSVDAEPEDEWELEL</sequence>
<evidence type="ECO:0000313" key="2">
    <source>
        <dbReference type="Proteomes" id="UP000199659"/>
    </source>
</evidence>
<protein>
    <submittedName>
        <fullName evidence="1">Uncharacterized protein</fullName>
    </submittedName>
</protein>
<keyword evidence="2" id="KW-1185">Reference proteome</keyword>
<dbReference type="OrthoDB" id="1655031at2"/>
<name>A0A1I6JEN0_9FIRM</name>
<dbReference type="AlphaFoldDB" id="A0A1I6JEN0"/>